<keyword evidence="2" id="KW-0238">DNA-binding</keyword>
<dbReference type="GeneID" id="39853613"/>
<dbReference type="Gene3D" id="3.30.70.1450">
    <property type="entry name" value="Regulator of K+ conductance, C-terminal domain"/>
    <property type="match status" value="1"/>
</dbReference>
<dbReference type="InterPro" id="IPR011991">
    <property type="entry name" value="ArsR-like_HTH"/>
</dbReference>
<protein>
    <submittedName>
        <fullName evidence="7">AsnC family transcriptional regulator</fullName>
    </submittedName>
</protein>
<dbReference type="CDD" id="cd00090">
    <property type="entry name" value="HTH_ARSR"/>
    <property type="match status" value="1"/>
</dbReference>
<dbReference type="SUPFAM" id="SSF116726">
    <property type="entry name" value="TrkA C-terminal domain-like"/>
    <property type="match status" value="1"/>
</dbReference>
<dbReference type="Pfam" id="PF02080">
    <property type="entry name" value="TrkA_C"/>
    <property type="match status" value="1"/>
</dbReference>
<dbReference type="PRINTS" id="PR00033">
    <property type="entry name" value="HTHASNC"/>
</dbReference>
<dbReference type="SUPFAM" id="SSF46785">
    <property type="entry name" value="Winged helix' DNA-binding domain"/>
    <property type="match status" value="1"/>
</dbReference>
<dbReference type="KEGG" id="nbg:DV706_20250"/>
<keyword evidence="1" id="KW-0805">Transcription regulation</keyword>
<dbReference type="InterPro" id="IPR036390">
    <property type="entry name" value="WH_DNA-bd_sf"/>
</dbReference>
<dbReference type="GO" id="GO:0006813">
    <property type="term" value="P:potassium ion transport"/>
    <property type="evidence" value="ECO:0007669"/>
    <property type="project" value="InterPro"/>
</dbReference>
<dbReference type="SMART" id="SM00344">
    <property type="entry name" value="HTH_ASNC"/>
    <property type="match status" value="1"/>
</dbReference>
<dbReference type="GO" id="GO:0043565">
    <property type="term" value="F:sequence-specific DNA binding"/>
    <property type="evidence" value="ECO:0007669"/>
    <property type="project" value="InterPro"/>
</dbReference>
<evidence type="ECO:0000256" key="1">
    <source>
        <dbReference type="ARBA" id="ARBA00023015"/>
    </source>
</evidence>
<dbReference type="PROSITE" id="PS50956">
    <property type="entry name" value="HTH_ASNC_2"/>
    <property type="match status" value="1"/>
</dbReference>
<dbReference type="GO" id="GO:0043200">
    <property type="term" value="P:response to amino acid"/>
    <property type="evidence" value="ECO:0007669"/>
    <property type="project" value="TreeGrafter"/>
</dbReference>
<feature type="domain" description="HTH asnC-type" evidence="5">
    <location>
        <begin position="11"/>
        <end position="75"/>
    </location>
</feature>
<dbReference type="GO" id="GO:0005829">
    <property type="term" value="C:cytosol"/>
    <property type="evidence" value="ECO:0007669"/>
    <property type="project" value="TreeGrafter"/>
</dbReference>
<reference evidence="7 8" key="1">
    <citation type="journal article" date="2019" name="Nat. Commun.">
        <title>A new type of DNA phosphorothioation-based antiviral system in archaea.</title>
        <authorList>
            <person name="Xiong L."/>
            <person name="Liu S."/>
            <person name="Chen S."/>
            <person name="Xiao Y."/>
            <person name="Zhu B."/>
            <person name="Gao Y."/>
            <person name="Zhang Y."/>
            <person name="Chen B."/>
            <person name="Luo J."/>
            <person name="Deng Z."/>
            <person name="Chen X."/>
            <person name="Wang L."/>
            <person name="Chen S."/>
        </authorList>
    </citation>
    <scope>NUCLEOTIDE SEQUENCE [LARGE SCALE GENOMIC DNA]</scope>
    <source>
        <strain evidence="7 8">JCM 10635</strain>
        <plasmid evidence="7 8">unnamed2</plasmid>
    </source>
</reference>
<evidence type="ECO:0000313" key="8">
    <source>
        <dbReference type="Proteomes" id="UP000296822"/>
    </source>
</evidence>
<dbReference type="InterPro" id="IPR006037">
    <property type="entry name" value="RCK_C"/>
</dbReference>
<dbReference type="InterPro" id="IPR036388">
    <property type="entry name" value="WH-like_DNA-bd_sf"/>
</dbReference>
<evidence type="ECO:0000259" key="5">
    <source>
        <dbReference type="PROSITE" id="PS50956"/>
    </source>
</evidence>
<keyword evidence="7" id="KW-0614">Plasmid</keyword>
<dbReference type="InterPro" id="IPR019888">
    <property type="entry name" value="Tscrpt_reg_AsnC-like"/>
</dbReference>
<evidence type="ECO:0000256" key="4">
    <source>
        <dbReference type="SAM" id="MobiDB-lite"/>
    </source>
</evidence>
<sequence length="261" mass="28580">MTGGSREDYRLDQIDRQIIYKLMVDARNASAPKIAGEVGVTGATIRNRIANLEEHGLIEGYHPTINFERADDSLMNLFLCHTTFGNVETAARQLGAVPGVINVRELMGGRINLHVLAVGSDTTDLRRIGREIENLNIEIEDEYLLQKDHHFPYSPYGPDNGRRLEPLADYISLTGGAEVIEVTVHEGAPIAEKTLQAAAEEGILDDDTLVVAVERDDDVLTPQGHTTIYPQDIVTVFSPNSSGDPALDGFREPSTTNMESG</sequence>
<dbReference type="Gene3D" id="1.10.10.10">
    <property type="entry name" value="Winged helix-like DNA-binding domain superfamily/Winged helix DNA-binding domain"/>
    <property type="match status" value="1"/>
</dbReference>
<proteinExistence type="predicted"/>
<dbReference type="RefSeq" id="WP_006067215.1">
    <property type="nucleotide sequence ID" value="NZ_CP031307.1"/>
</dbReference>
<dbReference type="InterPro" id="IPR036721">
    <property type="entry name" value="RCK_C_sf"/>
</dbReference>
<evidence type="ECO:0000256" key="2">
    <source>
        <dbReference type="ARBA" id="ARBA00023125"/>
    </source>
</evidence>
<dbReference type="Proteomes" id="UP000296822">
    <property type="component" value="Plasmid unnamed2"/>
</dbReference>
<dbReference type="InterPro" id="IPR000485">
    <property type="entry name" value="AsnC-type_HTH_dom"/>
</dbReference>
<dbReference type="PANTHER" id="PTHR30154">
    <property type="entry name" value="LEUCINE-RESPONSIVE REGULATORY PROTEIN"/>
    <property type="match status" value="1"/>
</dbReference>
<dbReference type="GO" id="GO:0008324">
    <property type="term" value="F:monoatomic cation transmembrane transporter activity"/>
    <property type="evidence" value="ECO:0007669"/>
    <property type="project" value="InterPro"/>
</dbReference>
<feature type="domain" description="RCK C-terminal" evidence="6">
    <location>
        <begin position="165"/>
        <end position="253"/>
    </location>
</feature>
<feature type="region of interest" description="Disordered" evidence="4">
    <location>
        <begin position="240"/>
        <end position="261"/>
    </location>
</feature>
<dbReference type="Pfam" id="PF13404">
    <property type="entry name" value="HTH_AsnC-type"/>
    <property type="match status" value="1"/>
</dbReference>
<evidence type="ECO:0000259" key="6">
    <source>
        <dbReference type="PROSITE" id="PS51202"/>
    </source>
</evidence>
<dbReference type="EMBL" id="CP031307">
    <property type="protein sequence ID" value="QCC56866.1"/>
    <property type="molecule type" value="Genomic_DNA"/>
</dbReference>
<organism evidence="7 8">
    <name type="scientific">Natronorubrum bangense</name>
    <dbReference type="NCBI Taxonomy" id="61858"/>
    <lineage>
        <taxon>Archaea</taxon>
        <taxon>Methanobacteriati</taxon>
        <taxon>Methanobacteriota</taxon>
        <taxon>Stenosarchaea group</taxon>
        <taxon>Halobacteria</taxon>
        <taxon>Halobacteriales</taxon>
        <taxon>Natrialbaceae</taxon>
        <taxon>Natronorubrum</taxon>
    </lineage>
</organism>
<name>A0A4D6HUF3_9EURY</name>
<dbReference type="PANTHER" id="PTHR30154:SF34">
    <property type="entry name" value="TRANSCRIPTIONAL REGULATOR AZLB"/>
    <property type="match status" value="1"/>
</dbReference>
<evidence type="ECO:0000256" key="3">
    <source>
        <dbReference type="ARBA" id="ARBA00023163"/>
    </source>
</evidence>
<accession>A0A4D6HUF3</accession>
<gene>
    <name evidence="7" type="ORF">DV706_20250</name>
</gene>
<dbReference type="PROSITE" id="PS51202">
    <property type="entry name" value="RCK_C"/>
    <property type="match status" value="1"/>
</dbReference>
<dbReference type="AlphaFoldDB" id="A0A4D6HUF3"/>
<geneLocation type="plasmid" evidence="7">
    <name>unnamed2</name>
</geneLocation>
<evidence type="ECO:0000313" key="7">
    <source>
        <dbReference type="EMBL" id="QCC56866.1"/>
    </source>
</evidence>
<keyword evidence="3" id="KW-0804">Transcription</keyword>